<keyword evidence="1" id="KW-0808">Transferase</keyword>
<comment type="caution">
    <text evidence="1">The sequence shown here is derived from an EMBL/GenBank/DDBJ whole genome shotgun (WGS) entry which is preliminary data.</text>
</comment>
<name>A0A540WDI6_9ACTN</name>
<sequence length="231" mass="25266">MRGHCDVDLLASIGGSRPGSSDTALGWVKNALSTTFWNTTVVIRRPTVVVLFSGGTETWEVLPAFRTSPTADTPVYDIPGASSGWMSAAPTAHLDYVTAVNQKAGLNNGAKKLARLAKAWKYYNAVPVSSFYLEMRAAEYMDVQTYFDPATDLCRFLEWLNKIKLAQMNDPTGKASRFSPCSSDATYATALSNLNTAATRARKALNAQEAGSQSNAFEWWNLVFNGRFPSR</sequence>
<keyword evidence="2" id="KW-1185">Reference proteome</keyword>
<dbReference type="Proteomes" id="UP000319103">
    <property type="component" value="Unassembled WGS sequence"/>
</dbReference>
<reference evidence="1 2" key="1">
    <citation type="submission" date="2019-06" db="EMBL/GenBank/DDBJ databases">
        <title>Description of Kitasatospora acidophila sp. nov. isolated from pine grove soil, and reclassification of Streptomyces novaecaesareae to Kitasatospora novaeceasareae comb. nov.</title>
        <authorList>
            <person name="Kim M.J."/>
        </authorList>
    </citation>
    <scope>NUCLEOTIDE SEQUENCE [LARGE SCALE GENOMIC DNA]</scope>
    <source>
        <strain evidence="1 2">MMS16-CNU292</strain>
    </source>
</reference>
<evidence type="ECO:0000313" key="1">
    <source>
        <dbReference type="EMBL" id="TQF07091.1"/>
    </source>
</evidence>
<accession>A0A540WDI6</accession>
<organism evidence="1 2">
    <name type="scientific">Kitasatospora acidiphila</name>
    <dbReference type="NCBI Taxonomy" id="2567942"/>
    <lineage>
        <taxon>Bacteria</taxon>
        <taxon>Bacillati</taxon>
        <taxon>Actinomycetota</taxon>
        <taxon>Actinomycetes</taxon>
        <taxon>Kitasatosporales</taxon>
        <taxon>Streptomycetaceae</taxon>
        <taxon>Kitasatospora</taxon>
    </lineage>
</organism>
<protein>
    <submittedName>
        <fullName evidence="1">Nucleotidyltransferase</fullName>
    </submittedName>
</protein>
<dbReference type="OrthoDB" id="2082416at2"/>
<dbReference type="EMBL" id="VIGB01000003">
    <property type="protein sequence ID" value="TQF07091.1"/>
    <property type="molecule type" value="Genomic_DNA"/>
</dbReference>
<proteinExistence type="predicted"/>
<evidence type="ECO:0000313" key="2">
    <source>
        <dbReference type="Proteomes" id="UP000319103"/>
    </source>
</evidence>
<dbReference type="GO" id="GO:0016740">
    <property type="term" value="F:transferase activity"/>
    <property type="evidence" value="ECO:0007669"/>
    <property type="project" value="UniProtKB-KW"/>
</dbReference>
<gene>
    <name evidence="1" type="ORF">E6W39_02530</name>
</gene>
<dbReference type="AlphaFoldDB" id="A0A540WDI6"/>